<dbReference type="OrthoDB" id="9814290at2"/>
<keyword evidence="2 6" id="KW-0812">Transmembrane</keyword>
<sequence length="1061" mass="120233">MLKKIASVLFSTRLTAVLFIVYAAAMAVGTFLDASSQTPPTPYTRELIYNAWWFEAIMAIFVINFIGNIFRYNLHKPKMWASLMLHVSLILVIFGAFVTRYIGFEGVMHIREGQTENSILSEETYLDVFIDGDYMVDGVAQRRKLKPKKLRLSERLNNNFEINTDYKGQEVTIKYKDFIKGAKEGLTPDETGEEYLKIVESEGGERHDHWVKNGEVSNIHNILFAVNKPTEGAINITTHDDGSYTVSSPFEGNYLRMADQFEGAVVADSVQTFNLRSLYQLGGIGFVVPEPLTKGKFGVVKAEADEPANQDALIVEVTSNNETETVALLGGRGTAPNPKETEIAGLKVYMSYGSENIELPFSITLNDFIADKYPGTEKGYSSFKSKVTVIDENKEHFDAEIFMNNVLDHQGYRFFQSGFDPDEGGTILSVNHDWWGTWITYIGYFFLYIGLMAILFSKHSRFGKLEVMLDRIKRKKKSMMTVLVLFFTISGMAQEHDPSRHVPVPRQQIDSLIVANAVSKEHADKFGHLLIQDNGRMKPINTFASELLRKVSRSDHYQGLNADQVFISMAEFPRLWVEVPIIALKRGNDSIRHVAGVPEGQKDVALLDLFDEKGNYKLEPYLSAATRTTTPNQFQKDFIRAHENFSLLNAALSGSILKIFPIPGDEGNKWVSYPELGEVNLTGMDSLYARNILPMYFDTLKKARDTGDYKQADELLESITNFQKKYGSEIMPSENRLKAEAFYNKADIFNRLYKYFAVFGILMFIFIIAQLFKDRKILRTLVTGSKVIMWILFALMTLGLALRWYVSGHAPWSDAYESVIYVAWATVFFGLSFGRKSDLTVASTAFAGAIILWVAHENWLDPSIANLQPVLDSYWLMIHVAVIVMSYGPFTLGMILAMISLFLMIFTNKKNYSLMEINISELTVITEMALTAGLVLLTIGNFLGGQWANESWGRYWGWDPKETWALVSIMIYAFVIHARLVPGLRGRWTFNVLAMFSYASIMMTYFGVNFYLSGLHSYASGDAPATPTFVWWITLFAVILSVVSYFRYKKYYGKKKKPKKA</sequence>
<feature type="transmembrane region" description="Helical" evidence="6">
    <location>
        <begin position="434"/>
        <end position="456"/>
    </location>
</feature>
<feature type="transmembrane region" description="Helical" evidence="6">
    <location>
        <begin position="1028"/>
        <end position="1048"/>
    </location>
</feature>
<dbReference type="STRING" id="797419.SAMN05216556_10885"/>
<gene>
    <name evidence="9" type="ORF">SAMN04487908_10784</name>
</gene>
<dbReference type="GO" id="GO:0005886">
    <property type="term" value="C:plasma membrane"/>
    <property type="evidence" value="ECO:0007669"/>
    <property type="project" value="TreeGrafter"/>
</dbReference>
<feature type="transmembrane region" description="Helical" evidence="6">
    <location>
        <begin position="818"/>
        <end position="834"/>
    </location>
</feature>
<dbReference type="GO" id="GO:0020037">
    <property type="term" value="F:heme binding"/>
    <property type="evidence" value="ECO:0007669"/>
    <property type="project" value="InterPro"/>
</dbReference>
<dbReference type="Pfam" id="PF05140">
    <property type="entry name" value="ResB"/>
    <property type="match status" value="1"/>
</dbReference>
<feature type="transmembrane region" description="Helical" evidence="6">
    <location>
        <begin position="752"/>
        <end position="772"/>
    </location>
</feature>
<dbReference type="EMBL" id="FQYV01000007">
    <property type="protein sequence ID" value="SHI94414.1"/>
    <property type="molecule type" value="Genomic_DNA"/>
</dbReference>
<dbReference type="RefSeq" id="WP_073216705.1">
    <property type="nucleotide sequence ID" value="NZ_FNNS01000008.1"/>
</dbReference>
<evidence type="ECO:0000313" key="10">
    <source>
        <dbReference type="Proteomes" id="UP000184172"/>
    </source>
</evidence>
<evidence type="ECO:0000259" key="7">
    <source>
        <dbReference type="Pfam" id="PF01578"/>
    </source>
</evidence>
<reference evidence="10" key="1">
    <citation type="submission" date="2016-11" db="EMBL/GenBank/DDBJ databases">
        <authorList>
            <person name="Varghese N."/>
            <person name="Submissions S."/>
        </authorList>
    </citation>
    <scope>NUCLEOTIDE SEQUENCE [LARGE SCALE GENOMIC DNA]</scope>
    <source>
        <strain evidence="10">DSM 26349</strain>
    </source>
</reference>
<dbReference type="InterPro" id="IPR045062">
    <property type="entry name" value="Cyt_c_biogenesis_CcsA/CcmC"/>
</dbReference>
<dbReference type="Proteomes" id="UP000184172">
    <property type="component" value="Unassembled WGS sequence"/>
</dbReference>
<evidence type="ECO:0000256" key="1">
    <source>
        <dbReference type="ARBA" id="ARBA00004141"/>
    </source>
</evidence>
<proteinExistence type="predicted"/>
<keyword evidence="4 6" id="KW-1133">Transmembrane helix</keyword>
<feature type="domain" description="ResB-like" evidence="8">
    <location>
        <begin position="352"/>
        <end position="422"/>
    </location>
</feature>
<feature type="transmembrane region" description="Helical" evidence="6">
    <location>
        <begin position="12"/>
        <end position="32"/>
    </location>
</feature>
<accession>A0A1M6F9I7</accession>
<dbReference type="Pfam" id="PF01578">
    <property type="entry name" value="Cytochrom_C_asm"/>
    <property type="match status" value="1"/>
</dbReference>
<dbReference type="PANTHER" id="PTHR30071">
    <property type="entry name" value="HEME EXPORTER PROTEIN C"/>
    <property type="match status" value="1"/>
</dbReference>
<feature type="transmembrane region" description="Helical" evidence="6">
    <location>
        <begin position="52"/>
        <end position="70"/>
    </location>
</feature>
<evidence type="ECO:0000313" key="9">
    <source>
        <dbReference type="EMBL" id="SHI94414.1"/>
    </source>
</evidence>
<dbReference type="GO" id="GO:0017004">
    <property type="term" value="P:cytochrome complex assembly"/>
    <property type="evidence" value="ECO:0007669"/>
    <property type="project" value="UniProtKB-KW"/>
</dbReference>
<keyword evidence="3" id="KW-0201">Cytochrome c-type biogenesis</keyword>
<feature type="transmembrane region" description="Helical" evidence="6">
    <location>
        <begin position="787"/>
        <end position="806"/>
    </location>
</feature>
<organism evidence="9 10">
    <name type="scientific">Aequorivita viscosa</name>
    <dbReference type="NCBI Taxonomy" id="797419"/>
    <lineage>
        <taxon>Bacteria</taxon>
        <taxon>Pseudomonadati</taxon>
        <taxon>Bacteroidota</taxon>
        <taxon>Flavobacteriia</taxon>
        <taxon>Flavobacteriales</taxon>
        <taxon>Flavobacteriaceae</taxon>
        <taxon>Aequorivita</taxon>
    </lineage>
</organism>
<feature type="transmembrane region" description="Helical" evidence="6">
    <location>
        <begin position="876"/>
        <end position="903"/>
    </location>
</feature>
<dbReference type="PANTHER" id="PTHR30071:SF1">
    <property type="entry name" value="CYTOCHROME B_B6 PROTEIN-RELATED"/>
    <property type="match status" value="1"/>
</dbReference>
<evidence type="ECO:0000256" key="2">
    <source>
        <dbReference type="ARBA" id="ARBA00022692"/>
    </source>
</evidence>
<comment type="subcellular location">
    <subcellularLocation>
        <location evidence="1">Membrane</location>
        <topology evidence="1">Multi-pass membrane protein</topology>
    </subcellularLocation>
</comment>
<evidence type="ECO:0000256" key="5">
    <source>
        <dbReference type="ARBA" id="ARBA00023136"/>
    </source>
</evidence>
<dbReference type="AlphaFoldDB" id="A0A1M6F9I7"/>
<name>A0A1M6F9I7_9FLAO</name>
<feature type="transmembrane region" description="Helical" evidence="6">
    <location>
        <begin position="963"/>
        <end position="981"/>
    </location>
</feature>
<feature type="domain" description="Cytochrome c assembly protein" evidence="7">
    <location>
        <begin position="812"/>
        <end position="1016"/>
    </location>
</feature>
<evidence type="ECO:0000256" key="6">
    <source>
        <dbReference type="SAM" id="Phobius"/>
    </source>
</evidence>
<evidence type="ECO:0000256" key="4">
    <source>
        <dbReference type="ARBA" id="ARBA00022989"/>
    </source>
</evidence>
<keyword evidence="10" id="KW-1185">Reference proteome</keyword>
<dbReference type="InterPro" id="IPR002541">
    <property type="entry name" value="Cyt_c_assembly"/>
</dbReference>
<feature type="transmembrane region" description="Helical" evidence="6">
    <location>
        <begin position="82"/>
        <end position="102"/>
    </location>
</feature>
<feature type="transmembrane region" description="Helical" evidence="6">
    <location>
        <begin position="924"/>
        <end position="943"/>
    </location>
</feature>
<evidence type="ECO:0000259" key="8">
    <source>
        <dbReference type="Pfam" id="PF05140"/>
    </source>
</evidence>
<protein>
    <submittedName>
        <fullName evidence="9">Cytochrome c-type biogenesis protein CcsB</fullName>
    </submittedName>
</protein>
<evidence type="ECO:0000256" key="3">
    <source>
        <dbReference type="ARBA" id="ARBA00022748"/>
    </source>
</evidence>
<dbReference type="InterPro" id="IPR007816">
    <property type="entry name" value="ResB-like_domain"/>
</dbReference>
<keyword evidence="5 6" id="KW-0472">Membrane</keyword>
<feature type="transmembrane region" description="Helical" evidence="6">
    <location>
        <begin position="988"/>
        <end position="1008"/>
    </location>
</feature>